<gene>
    <name evidence="10" type="primary">Or7a17_0</name>
    <name evidence="10" type="ORF">FOF47_R09886</name>
</gene>
<dbReference type="GO" id="GO:0016020">
    <property type="term" value="C:membrane"/>
    <property type="evidence" value="ECO:0007669"/>
    <property type="project" value="UniProtKB-SubCell"/>
</dbReference>
<feature type="non-terminal residue" evidence="10">
    <location>
        <position position="1"/>
    </location>
</feature>
<dbReference type="EMBL" id="VOAJ01001311">
    <property type="protein sequence ID" value="KAF0885216.1"/>
    <property type="molecule type" value="Genomic_DNA"/>
</dbReference>
<evidence type="ECO:0000256" key="2">
    <source>
        <dbReference type="ARBA" id="ARBA00022692"/>
    </source>
</evidence>
<dbReference type="SUPFAM" id="SSF81321">
    <property type="entry name" value="Family A G protein-coupled receptor-like"/>
    <property type="match status" value="1"/>
</dbReference>
<keyword evidence="2 8" id="KW-0812">Transmembrane</keyword>
<evidence type="ECO:0000256" key="1">
    <source>
        <dbReference type="ARBA" id="ARBA00004141"/>
    </source>
</evidence>
<feature type="transmembrane region" description="Helical" evidence="8">
    <location>
        <begin position="110"/>
        <end position="130"/>
    </location>
</feature>
<comment type="caution">
    <text evidence="10">The sequence shown here is derived from an EMBL/GenBank/DDBJ whole genome shotgun (WGS) entry which is preliminary data.</text>
</comment>
<keyword evidence="7" id="KW-0807">Transducer</keyword>
<keyword evidence="3 8" id="KW-1133">Transmembrane helix</keyword>
<dbReference type="InterPro" id="IPR000725">
    <property type="entry name" value="Olfact_rcpt"/>
</dbReference>
<evidence type="ECO:0000256" key="5">
    <source>
        <dbReference type="ARBA" id="ARBA00023136"/>
    </source>
</evidence>
<dbReference type="PRINTS" id="PR00245">
    <property type="entry name" value="OLFACTORYR"/>
</dbReference>
<accession>A0A6G1BB89</accession>
<evidence type="ECO:0000259" key="9">
    <source>
        <dbReference type="PROSITE" id="PS50262"/>
    </source>
</evidence>
<dbReference type="PANTHER" id="PTHR48001">
    <property type="entry name" value="OLFACTORY RECEPTOR"/>
    <property type="match status" value="1"/>
</dbReference>
<dbReference type="GO" id="GO:0004984">
    <property type="term" value="F:olfactory receptor activity"/>
    <property type="evidence" value="ECO:0007669"/>
    <property type="project" value="InterPro"/>
</dbReference>
<feature type="non-terminal residue" evidence="10">
    <location>
        <position position="142"/>
    </location>
</feature>
<evidence type="ECO:0000256" key="8">
    <source>
        <dbReference type="SAM" id="Phobius"/>
    </source>
</evidence>
<dbReference type="AlphaFoldDB" id="A0A6G1BB89"/>
<keyword evidence="5 8" id="KW-0472">Membrane</keyword>
<sequence length="142" mass="15614">ILQLSFCTELEILHFFCDLRQVTQLACSDTFLNDLAVYLTSGLLGIVPLIGIFSSYSRIVTSILRISSVRGKYKAFSTCGSHLSVVSLFYGTSLGLYLSSAASQNSRASAIASVMFTVVTPMLNPFIYGLRNRDIKEALRKL</sequence>
<proteinExistence type="predicted"/>
<comment type="subcellular location">
    <subcellularLocation>
        <location evidence="1">Membrane</location>
        <topology evidence="1">Multi-pass membrane protein</topology>
    </subcellularLocation>
</comment>
<dbReference type="Proteomes" id="UP000475037">
    <property type="component" value="Unassembled WGS sequence"/>
</dbReference>
<dbReference type="GO" id="GO:0004930">
    <property type="term" value="F:G protein-coupled receptor activity"/>
    <property type="evidence" value="ECO:0007669"/>
    <property type="project" value="UniProtKB-KW"/>
</dbReference>
<keyword evidence="6" id="KW-0675">Receptor</keyword>
<keyword evidence="11" id="KW-1185">Reference proteome</keyword>
<dbReference type="Pfam" id="PF13853">
    <property type="entry name" value="7tm_4"/>
    <property type="match status" value="1"/>
</dbReference>
<evidence type="ECO:0000256" key="6">
    <source>
        <dbReference type="ARBA" id="ARBA00023170"/>
    </source>
</evidence>
<reference evidence="10 11" key="1">
    <citation type="submission" date="2019-11" db="EMBL/GenBank/DDBJ databases">
        <authorList>
            <person name="Yang C."/>
            <person name="Li F."/>
        </authorList>
    </citation>
    <scope>NUCLEOTIDE SEQUENCE [LARGE SCALE GENOMIC DNA]</scope>
    <source>
        <strain evidence="10">KB4526</strain>
        <tissue evidence="10">Muscle</tissue>
    </source>
</reference>
<organism evidence="10 11">
    <name type="scientific">Crocuta crocuta</name>
    <name type="common">Spotted hyena</name>
    <dbReference type="NCBI Taxonomy" id="9678"/>
    <lineage>
        <taxon>Eukaryota</taxon>
        <taxon>Metazoa</taxon>
        <taxon>Chordata</taxon>
        <taxon>Craniata</taxon>
        <taxon>Vertebrata</taxon>
        <taxon>Euteleostomi</taxon>
        <taxon>Mammalia</taxon>
        <taxon>Eutheria</taxon>
        <taxon>Laurasiatheria</taxon>
        <taxon>Carnivora</taxon>
        <taxon>Feliformia</taxon>
        <taxon>Hyaenidae</taxon>
        <taxon>Crocuta</taxon>
    </lineage>
</organism>
<dbReference type="InterPro" id="IPR017452">
    <property type="entry name" value="GPCR_Rhodpsn_7TM"/>
</dbReference>
<feature type="transmembrane region" description="Helical" evidence="8">
    <location>
        <begin position="75"/>
        <end position="98"/>
    </location>
</feature>
<feature type="domain" description="G-protein coupled receptors family 1 profile" evidence="9">
    <location>
        <begin position="1"/>
        <end position="128"/>
    </location>
</feature>
<protein>
    <submittedName>
        <fullName evidence="10">OR7AH protein</fullName>
    </submittedName>
</protein>
<name>A0A6G1BB89_CROCR</name>
<evidence type="ECO:0000313" key="11">
    <source>
        <dbReference type="Proteomes" id="UP000475037"/>
    </source>
</evidence>
<evidence type="ECO:0000313" key="10">
    <source>
        <dbReference type="EMBL" id="KAF0885216.1"/>
    </source>
</evidence>
<dbReference type="PROSITE" id="PS50262">
    <property type="entry name" value="G_PROTEIN_RECEP_F1_2"/>
    <property type="match status" value="1"/>
</dbReference>
<evidence type="ECO:0000256" key="7">
    <source>
        <dbReference type="ARBA" id="ARBA00023224"/>
    </source>
</evidence>
<dbReference type="Gene3D" id="1.20.1070.10">
    <property type="entry name" value="Rhodopsin 7-helix transmembrane proteins"/>
    <property type="match status" value="1"/>
</dbReference>
<evidence type="ECO:0000256" key="4">
    <source>
        <dbReference type="ARBA" id="ARBA00023040"/>
    </source>
</evidence>
<keyword evidence="4" id="KW-0297">G-protein coupled receptor</keyword>
<evidence type="ECO:0000256" key="3">
    <source>
        <dbReference type="ARBA" id="ARBA00022989"/>
    </source>
</evidence>
<feature type="transmembrane region" description="Helical" evidence="8">
    <location>
        <begin position="35"/>
        <end position="54"/>
    </location>
</feature>